<proteinExistence type="predicted"/>
<dbReference type="EMBL" id="JAUJYO010000022">
    <property type="protein sequence ID" value="KAK1281752.1"/>
    <property type="molecule type" value="Genomic_DNA"/>
</dbReference>
<dbReference type="AlphaFoldDB" id="A0AAV9C049"/>
<sequence length="168" mass="18706">MSSTWKNISIGGTMITTTITNNPTIIDSNIEELKRIANPIIGLDVIVESKPADINRASLIQLCNGSTSLIIQLSHLPYVPASLKSFLSQPNVTFVDQIGLTRAQANEEALRELKRDFESGLRITRFRSYREGWDSALLPVVGDPRRVHPYVIDREEGFDPGVYPELPS</sequence>
<dbReference type="InterPro" id="IPR012337">
    <property type="entry name" value="RNaseH-like_sf"/>
</dbReference>
<keyword evidence="2" id="KW-1185">Reference proteome</keyword>
<organism evidence="1 2">
    <name type="scientific">Acorus calamus</name>
    <name type="common">Sweet flag</name>
    <dbReference type="NCBI Taxonomy" id="4465"/>
    <lineage>
        <taxon>Eukaryota</taxon>
        <taxon>Viridiplantae</taxon>
        <taxon>Streptophyta</taxon>
        <taxon>Embryophyta</taxon>
        <taxon>Tracheophyta</taxon>
        <taxon>Spermatophyta</taxon>
        <taxon>Magnoliopsida</taxon>
        <taxon>Liliopsida</taxon>
        <taxon>Acoraceae</taxon>
        <taxon>Acorus</taxon>
    </lineage>
</organism>
<dbReference type="GO" id="GO:0003676">
    <property type="term" value="F:nucleic acid binding"/>
    <property type="evidence" value="ECO:0007669"/>
    <property type="project" value="InterPro"/>
</dbReference>
<gene>
    <name evidence="1" type="ORF">QJS10_CPB22g00945</name>
</gene>
<dbReference type="SUPFAM" id="SSF53098">
    <property type="entry name" value="Ribonuclease H-like"/>
    <property type="match status" value="1"/>
</dbReference>
<dbReference type="Proteomes" id="UP001180020">
    <property type="component" value="Unassembled WGS sequence"/>
</dbReference>
<reference evidence="1" key="2">
    <citation type="submission" date="2023-06" db="EMBL/GenBank/DDBJ databases">
        <authorList>
            <person name="Ma L."/>
            <person name="Liu K.-W."/>
            <person name="Li Z."/>
            <person name="Hsiao Y.-Y."/>
            <person name="Qi Y."/>
            <person name="Fu T."/>
            <person name="Tang G."/>
            <person name="Zhang D."/>
            <person name="Sun W.-H."/>
            <person name="Liu D.-K."/>
            <person name="Li Y."/>
            <person name="Chen G.-Z."/>
            <person name="Liu X.-D."/>
            <person name="Liao X.-Y."/>
            <person name="Jiang Y.-T."/>
            <person name="Yu X."/>
            <person name="Hao Y."/>
            <person name="Huang J."/>
            <person name="Zhao X.-W."/>
            <person name="Ke S."/>
            <person name="Chen Y.-Y."/>
            <person name="Wu W.-L."/>
            <person name="Hsu J.-L."/>
            <person name="Lin Y.-F."/>
            <person name="Huang M.-D."/>
            <person name="Li C.-Y."/>
            <person name="Huang L."/>
            <person name="Wang Z.-W."/>
            <person name="Zhao X."/>
            <person name="Zhong W.-Y."/>
            <person name="Peng D.-H."/>
            <person name="Ahmad S."/>
            <person name="Lan S."/>
            <person name="Zhang J.-S."/>
            <person name="Tsai W.-C."/>
            <person name="Van De Peer Y."/>
            <person name="Liu Z.-J."/>
        </authorList>
    </citation>
    <scope>NUCLEOTIDE SEQUENCE</scope>
    <source>
        <strain evidence="1">CP</strain>
        <tissue evidence="1">Leaves</tissue>
    </source>
</reference>
<reference evidence="1" key="1">
    <citation type="journal article" date="2023" name="Nat. Commun.">
        <title>Diploid and tetraploid genomes of Acorus and the evolution of monocots.</title>
        <authorList>
            <person name="Ma L."/>
            <person name="Liu K.W."/>
            <person name="Li Z."/>
            <person name="Hsiao Y.Y."/>
            <person name="Qi Y."/>
            <person name="Fu T."/>
            <person name="Tang G.D."/>
            <person name="Zhang D."/>
            <person name="Sun W.H."/>
            <person name="Liu D.K."/>
            <person name="Li Y."/>
            <person name="Chen G.Z."/>
            <person name="Liu X.D."/>
            <person name="Liao X.Y."/>
            <person name="Jiang Y.T."/>
            <person name="Yu X."/>
            <person name="Hao Y."/>
            <person name="Huang J."/>
            <person name="Zhao X.W."/>
            <person name="Ke S."/>
            <person name="Chen Y.Y."/>
            <person name="Wu W.L."/>
            <person name="Hsu J.L."/>
            <person name="Lin Y.F."/>
            <person name="Huang M.D."/>
            <person name="Li C.Y."/>
            <person name="Huang L."/>
            <person name="Wang Z.W."/>
            <person name="Zhao X."/>
            <person name="Zhong W.Y."/>
            <person name="Peng D.H."/>
            <person name="Ahmad S."/>
            <person name="Lan S."/>
            <person name="Zhang J.S."/>
            <person name="Tsai W.C."/>
            <person name="Van de Peer Y."/>
            <person name="Liu Z.J."/>
        </authorList>
    </citation>
    <scope>NUCLEOTIDE SEQUENCE</scope>
    <source>
        <strain evidence="1">CP</strain>
    </source>
</reference>
<evidence type="ECO:0000313" key="1">
    <source>
        <dbReference type="EMBL" id="KAK1281752.1"/>
    </source>
</evidence>
<evidence type="ECO:0000313" key="2">
    <source>
        <dbReference type="Proteomes" id="UP001180020"/>
    </source>
</evidence>
<dbReference type="InterPro" id="IPR036397">
    <property type="entry name" value="RNaseH_sf"/>
</dbReference>
<comment type="caution">
    <text evidence="1">The sequence shown here is derived from an EMBL/GenBank/DDBJ whole genome shotgun (WGS) entry which is preliminary data.</text>
</comment>
<name>A0AAV9C049_ACOCL</name>
<accession>A0AAV9C049</accession>
<protein>
    <submittedName>
        <fullName evidence="1">Uncharacterized protein</fullName>
    </submittedName>
</protein>
<dbReference type="Gene3D" id="3.30.420.10">
    <property type="entry name" value="Ribonuclease H-like superfamily/Ribonuclease H"/>
    <property type="match status" value="1"/>
</dbReference>